<dbReference type="AlphaFoldDB" id="F2R903"/>
<dbReference type="Pfam" id="PF08962">
    <property type="entry name" value="Rv2632c-like"/>
    <property type="match status" value="1"/>
</dbReference>
<dbReference type="Gene3D" id="3.30.160.240">
    <property type="entry name" value="Rv1738"/>
    <property type="match status" value="1"/>
</dbReference>
<reference evidence="1 2" key="1">
    <citation type="journal article" date="2011" name="BMC Genomics">
        <title>Genome-wide analysis of the role of GlnR in Streptomyces venezuelae provides new insights into global nitrogen regulation in actinomycetes.</title>
        <authorList>
            <person name="Pullan S.T."/>
            <person name="Bibb M.J."/>
            <person name="Merrick M."/>
        </authorList>
    </citation>
    <scope>NUCLEOTIDE SEQUENCE [LARGE SCALE GENOMIC DNA]</scope>
    <source>
        <strain evidence="2">ATCC 10712 / CBS 650.69 / DSM 40230 / JCM 4526 / NBRC 13096 / PD 04745</strain>
    </source>
</reference>
<evidence type="ECO:0000313" key="1">
    <source>
        <dbReference type="EMBL" id="CCA56463.1"/>
    </source>
</evidence>
<gene>
    <name evidence="1" type="ordered locus">SVEN_3177</name>
</gene>
<evidence type="ECO:0000313" key="2">
    <source>
        <dbReference type="Proteomes" id="UP000006854"/>
    </source>
</evidence>
<dbReference type="PATRIC" id="fig|953739.5.peg.5367"/>
<organism evidence="1 2">
    <name type="scientific">Streptomyces venezuelae (strain ATCC 10712 / CBS 650.69 / DSM 40230 / JCM 4526 / NBRC 13096 / PD 04745)</name>
    <dbReference type="NCBI Taxonomy" id="953739"/>
    <lineage>
        <taxon>Bacteria</taxon>
        <taxon>Bacillati</taxon>
        <taxon>Actinomycetota</taxon>
        <taxon>Actinomycetes</taxon>
        <taxon>Kitasatosporales</taxon>
        <taxon>Streptomycetaceae</taxon>
        <taxon>Streptomyces</taxon>
    </lineage>
</organism>
<dbReference type="EMBL" id="FR845719">
    <property type="protein sequence ID" value="CCA56463.1"/>
    <property type="molecule type" value="Genomic_DNA"/>
</dbReference>
<dbReference type="SUPFAM" id="SSF143212">
    <property type="entry name" value="Rv2632c-like"/>
    <property type="match status" value="1"/>
</dbReference>
<name>F2R903_STRVP</name>
<dbReference type="KEGG" id="sve:SVEN_3177"/>
<keyword evidence="2" id="KW-1185">Reference proteome</keyword>
<evidence type="ECO:0008006" key="3">
    <source>
        <dbReference type="Google" id="ProtNLM"/>
    </source>
</evidence>
<dbReference type="InterPro" id="IPR038070">
    <property type="entry name" value="Rv2632c-like_sf"/>
</dbReference>
<sequence>MGRQWAGHPGGVAGRSSVEVVLMMHTLVGWHVEMEFQEEGDRTRAAAMVRLTDGTEFRAHGTANRHPSDPDQLRVGEEIAGARALMDLASQLLQKAHTEIDEVSGRTSHAIR</sequence>
<protein>
    <recommendedName>
        <fullName evidence="3">DUF1876 domain-containing protein</fullName>
    </recommendedName>
</protein>
<accession>F2R903</accession>
<dbReference type="Proteomes" id="UP000006854">
    <property type="component" value="Chromosome"/>
</dbReference>
<dbReference type="STRING" id="953739.SVEN_3177"/>
<dbReference type="HOGENOM" id="CLU_161984_1_0_11"/>
<dbReference type="InterPro" id="IPR015057">
    <property type="entry name" value="Rv2632c-like"/>
</dbReference>
<proteinExistence type="predicted"/>